<proteinExistence type="predicted"/>
<accession>A0A7X0NI01</accession>
<reference evidence="1 2" key="1">
    <citation type="submission" date="2020-08" db="EMBL/GenBank/DDBJ databases">
        <title>Genomic Encyclopedia of Type Strains, Phase IV (KMG-IV): sequencing the most valuable type-strain genomes for metagenomic binning, comparative biology and taxonomic classification.</title>
        <authorList>
            <person name="Goeker M."/>
        </authorList>
    </citation>
    <scope>NUCLEOTIDE SEQUENCE [LARGE SCALE GENOMIC DNA]</scope>
    <source>
        <strain evidence="1 2">DSM 26287</strain>
    </source>
</reference>
<evidence type="ECO:0000313" key="1">
    <source>
        <dbReference type="EMBL" id="MBB6543817.1"/>
    </source>
</evidence>
<dbReference type="InterPro" id="IPR029052">
    <property type="entry name" value="Metallo-depent_PP-like"/>
</dbReference>
<dbReference type="Gene3D" id="3.60.21.70">
    <property type="entry name" value="PhoD-like phosphatase"/>
    <property type="match status" value="1"/>
</dbReference>
<dbReference type="PANTHER" id="PTHR37031">
    <property type="entry name" value="METALLOPHOSPHATASE BINDING DOMAIN PROTEIN"/>
    <property type="match status" value="1"/>
</dbReference>
<dbReference type="EMBL" id="JACHHU010000019">
    <property type="protein sequence ID" value="MBB6543817.1"/>
    <property type="molecule type" value="Genomic_DNA"/>
</dbReference>
<keyword evidence="2" id="KW-1185">Reference proteome</keyword>
<evidence type="ECO:0008006" key="3">
    <source>
        <dbReference type="Google" id="ProtNLM"/>
    </source>
</evidence>
<protein>
    <recommendedName>
        <fullName evidence="3">Alkaline phosphatase family protein</fullName>
    </recommendedName>
</protein>
<organism evidence="1 2">
    <name type="scientific">Thalassotalea piscium</name>
    <dbReference type="NCBI Taxonomy" id="1230533"/>
    <lineage>
        <taxon>Bacteria</taxon>
        <taxon>Pseudomonadati</taxon>
        <taxon>Pseudomonadota</taxon>
        <taxon>Gammaproteobacteria</taxon>
        <taxon>Alteromonadales</taxon>
        <taxon>Colwelliaceae</taxon>
        <taxon>Thalassotalea</taxon>
    </lineage>
</organism>
<sequence>MLNESLPTLIAGPMLRHVDCNQLTFWLVTSQPITFEFRLMLTPKGQCLINAELTSEQVQQIQIGENAYINLVKIKCEQPLPSKKPLYYDFIFINKTQGKRQHLSELVPNICYQQQQFPSFVIANEINSLMHGSCRKPHSDSDDALIQVDKHIESHLSKPEQRPAMLLLSGDQVYADDVAGPMLVAIHHVIALLGLYDESWQGALANNTSELLESEYCYYQRDLLLPYEVANKAVYDMFFAASKKPIFTSVNAKNHLITLAEVFAMYLLVWSPELWSSIDLTNNKIKLSDQAQYQNELPQIEKFSQGLAEVRRAMAHVPVYMIFDDHDITDDWNLTRGWEEAAYNHPFSKRIIGNALIGYYFCQGWGNAPDHFSEIEQQTITHFAEQGYKEQQTLIDNLLDWQHWHYSLNTSPKVIVLDTRTRRWRSESNAGKPSGLMDWEALSELQQELIGEANVILVSPAPIYGVKLIEAVQRVFTFFGKPLMVDAENWMAHKGTANVILNIFRHQKTPPNFIILSGDVHYSFVYQITHRFIRNSSKIYQITCSGIKNKFPEKLLVSFEWLNRYLYASYSPLNWFTKRRRMKVKVSLPKIDSAPQHKANRQSTLFNESGIGLLQIANDGEIKATVITAKGERVSFLPVKK</sequence>
<dbReference type="RefSeq" id="WP_246454967.1">
    <property type="nucleotide sequence ID" value="NZ_AP027362.1"/>
</dbReference>
<dbReference type="SUPFAM" id="SSF56300">
    <property type="entry name" value="Metallo-dependent phosphatases"/>
    <property type="match status" value="1"/>
</dbReference>
<dbReference type="CDD" id="cd07389">
    <property type="entry name" value="MPP_PhoD"/>
    <property type="match status" value="1"/>
</dbReference>
<dbReference type="InterPro" id="IPR038607">
    <property type="entry name" value="PhoD-like_sf"/>
</dbReference>
<comment type="caution">
    <text evidence="1">The sequence shown here is derived from an EMBL/GenBank/DDBJ whole genome shotgun (WGS) entry which is preliminary data.</text>
</comment>
<gene>
    <name evidence="1" type="ORF">HNQ55_002339</name>
</gene>
<dbReference type="InterPro" id="IPR018946">
    <property type="entry name" value="PhoD-like_MPP"/>
</dbReference>
<evidence type="ECO:0000313" key="2">
    <source>
        <dbReference type="Proteomes" id="UP000537141"/>
    </source>
</evidence>
<dbReference type="Proteomes" id="UP000537141">
    <property type="component" value="Unassembled WGS sequence"/>
</dbReference>
<dbReference type="AlphaFoldDB" id="A0A7X0NI01"/>
<name>A0A7X0NI01_9GAMM</name>
<dbReference type="PANTHER" id="PTHR37031:SF2">
    <property type="entry name" value="PHOD-LIKE PHOSPHATASE METALLOPHOSPHATASE DOMAIN-CONTAINING PROTEIN"/>
    <property type="match status" value="1"/>
</dbReference>